<evidence type="ECO:0000313" key="1">
    <source>
        <dbReference type="EMBL" id="NHC15855.1"/>
    </source>
</evidence>
<sequence>MGWAPTASVSPDAAAGHFGRIAAFFGLDAPASSALTRRRLDWEPSAPGLLEDLAAGHDVTPG</sequence>
<dbReference type="RefSeq" id="WP_166284342.1">
    <property type="nucleotide sequence ID" value="NZ_JAANNP010000062.1"/>
</dbReference>
<protein>
    <recommendedName>
        <fullName evidence="3">NAD-dependent epimerase/dehydratase family protein</fullName>
    </recommendedName>
</protein>
<reference evidence="1 2" key="1">
    <citation type="submission" date="2020-03" db="EMBL/GenBank/DDBJ databases">
        <title>Two novel Motilibacter sp.</title>
        <authorList>
            <person name="Liu S."/>
        </authorList>
    </citation>
    <scope>NUCLEOTIDE SEQUENCE [LARGE SCALE GENOMIC DNA]</scope>
    <source>
        <strain evidence="1 2">E257</strain>
    </source>
</reference>
<gene>
    <name evidence="1" type="ORF">G9H71_18905</name>
</gene>
<keyword evidence="2" id="KW-1185">Reference proteome</keyword>
<proteinExistence type="predicted"/>
<organism evidence="1 2">
    <name type="scientific">Motilibacter deserti</name>
    <dbReference type="NCBI Taxonomy" id="2714956"/>
    <lineage>
        <taxon>Bacteria</taxon>
        <taxon>Bacillati</taxon>
        <taxon>Actinomycetota</taxon>
        <taxon>Actinomycetes</taxon>
        <taxon>Motilibacterales</taxon>
        <taxon>Motilibacteraceae</taxon>
        <taxon>Motilibacter</taxon>
    </lineage>
</organism>
<dbReference type="EMBL" id="JAANNP010000062">
    <property type="protein sequence ID" value="NHC15855.1"/>
    <property type="molecule type" value="Genomic_DNA"/>
</dbReference>
<comment type="caution">
    <text evidence="1">The sequence shown here is derived from an EMBL/GenBank/DDBJ whole genome shotgun (WGS) entry which is preliminary data.</text>
</comment>
<name>A0ABX0H1M6_9ACTN</name>
<evidence type="ECO:0008006" key="3">
    <source>
        <dbReference type="Google" id="ProtNLM"/>
    </source>
</evidence>
<evidence type="ECO:0000313" key="2">
    <source>
        <dbReference type="Proteomes" id="UP000800981"/>
    </source>
</evidence>
<dbReference type="Proteomes" id="UP000800981">
    <property type="component" value="Unassembled WGS sequence"/>
</dbReference>
<accession>A0ABX0H1M6</accession>